<dbReference type="SUPFAM" id="SSF56645">
    <property type="entry name" value="Acyl-CoA dehydrogenase NM domain-like"/>
    <property type="match status" value="1"/>
</dbReference>
<evidence type="ECO:0000256" key="2">
    <source>
        <dbReference type="ARBA" id="ARBA00009347"/>
    </source>
</evidence>
<keyword evidence="5 9" id="KW-0560">Oxidoreductase</keyword>
<evidence type="ECO:0000313" key="10">
    <source>
        <dbReference type="Proteomes" id="UP000683507"/>
    </source>
</evidence>
<proteinExistence type="inferred from homology"/>
<dbReference type="InterPro" id="IPR036250">
    <property type="entry name" value="AcylCo_DH-like_C"/>
</dbReference>
<dbReference type="Proteomes" id="UP000683507">
    <property type="component" value="Chromosome"/>
</dbReference>
<evidence type="ECO:0000259" key="8">
    <source>
        <dbReference type="Pfam" id="PF18158"/>
    </source>
</evidence>
<dbReference type="PROSITE" id="PS00073">
    <property type="entry name" value="ACYL_COA_DH_2"/>
    <property type="match status" value="1"/>
</dbReference>
<dbReference type="InterPro" id="IPR052904">
    <property type="entry name" value="Acyl-CoA_dehydrogenase-like"/>
</dbReference>
<protein>
    <submittedName>
        <fullName evidence="9">Crotonobetainyl-CoA reductase</fullName>
        <ecNumber evidence="9">1.3.8.13</ecNumber>
    </submittedName>
</protein>
<comment type="similarity">
    <text evidence="2 5">Belongs to the acyl-CoA dehydrogenase family.</text>
</comment>
<dbReference type="GO" id="GO:0003995">
    <property type="term" value="F:acyl-CoA dehydrogenase activity"/>
    <property type="evidence" value="ECO:0007669"/>
    <property type="project" value="InterPro"/>
</dbReference>
<sequence>MDKETRQNKVLSGAYKKSNNFFESDVMLHHHLGKILSDEAKNAIEQRLSWMGNVAANGMDFHSLKADKMPPTLVKRDQWGEDIDHIEFHPSYWLLVEYAVRSGMFAVKWHPEFREKLSDQLNKMSFGISYLYAMAETGIYCPLCMTDGVAVLIDRYCKDEDKERLLPSIYASAIEDLKTGAMYLTEKAGGSDVGANLVTATHYRDDLYLLNGEKWFCSNANGEIAFVLARTNPEITGTKGLSIFLVEKTLPDGSANPMNIVRLKDKLGVKSMASAEIILTNTVGKLVGEEFKGFKVMTEMINLSRVYNSVAAQAASRRALSEAYQFLRGRETFGKNAMQHPLVRVKLEELGALNVANFYLTWRAVEALDNEHDENEQQLLRLLTPMVKRWSADRGVYITRESMELMGGIGYIEDQVMPKLMRDIMVLPIWEGAGNIMILDMLRAAAKSNGLTVMLKEIIVNAADSDYAETLGLEVQKLKATAEEIMRFDQDVMQASSKPFFDRLTTVYQMSLMVKNLDGTSENWMLPALDYFKKNVLTKNEELVNTNVLSQEEIDLLLAWKV</sequence>
<organism evidence="9 10">
    <name type="scientific">Parvicella tangerina</name>
    <dbReference type="NCBI Taxonomy" id="2829795"/>
    <lineage>
        <taxon>Bacteria</taxon>
        <taxon>Pseudomonadati</taxon>
        <taxon>Bacteroidota</taxon>
        <taxon>Flavobacteriia</taxon>
        <taxon>Flavobacteriales</taxon>
        <taxon>Parvicellaceae</taxon>
        <taxon>Parvicella</taxon>
    </lineage>
</organism>
<keyword evidence="4 5" id="KW-0274">FAD</keyword>
<dbReference type="RefSeq" id="WP_258540305.1">
    <property type="nucleotide sequence ID" value="NZ_OU015584.1"/>
</dbReference>
<dbReference type="Pfam" id="PF18158">
    <property type="entry name" value="AidB_N"/>
    <property type="match status" value="1"/>
</dbReference>
<dbReference type="Gene3D" id="1.20.140.10">
    <property type="entry name" value="Butyryl-CoA Dehydrogenase, subunit A, domain 3"/>
    <property type="match status" value="1"/>
</dbReference>
<dbReference type="InterPro" id="IPR006089">
    <property type="entry name" value="Acyl-CoA_DH_CS"/>
</dbReference>
<reference evidence="9" key="1">
    <citation type="submission" date="2021-04" db="EMBL/GenBank/DDBJ databases">
        <authorList>
            <person name="Rodrigo-Torres L."/>
            <person name="Arahal R. D."/>
            <person name="Lucena T."/>
        </authorList>
    </citation>
    <scope>NUCLEOTIDE SEQUENCE</scope>
    <source>
        <strain evidence="9">AS29M-1</strain>
    </source>
</reference>
<feature type="domain" description="Acyl-CoA oxidase/dehydrogenase middle" evidence="7">
    <location>
        <begin position="181"/>
        <end position="281"/>
    </location>
</feature>
<gene>
    <name evidence="9" type="primary">caiA</name>
    <name evidence="9" type="ORF">CRYO30217_00060</name>
</gene>
<dbReference type="InterPro" id="IPR006091">
    <property type="entry name" value="Acyl-CoA_Oxase/DH_mid-dom"/>
</dbReference>
<keyword evidence="3 5" id="KW-0285">Flavoprotein</keyword>
<evidence type="ECO:0000313" key="9">
    <source>
        <dbReference type="EMBL" id="CAG5076312.1"/>
    </source>
</evidence>
<dbReference type="PANTHER" id="PTHR42707:SF2">
    <property type="entry name" value="ACD11 DEHYDROGENASE"/>
    <property type="match status" value="1"/>
</dbReference>
<dbReference type="PANTHER" id="PTHR42707">
    <property type="entry name" value="ACYL-COA DEHYDROGENASE"/>
    <property type="match status" value="1"/>
</dbReference>
<dbReference type="InterPro" id="IPR009075">
    <property type="entry name" value="AcylCo_DH/oxidase_C"/>
</dbReference>
<dbReference type="Pfam" id="PF00441">
    <property type="entry name" value="Acyl-CoA_dh_1"/>
    <property type="match status" value="1"/>
</dbReference>
<dbReference type="Pfam" id="PF02770">
    <property type="entry name" value="Acyl-CoA_dh_M"/>
    <property type="match status" value="1"/>
</dbReference>
<evidence type="ECO:0000256" key="1">
    <source>
        <dbReference type="ARBA" id="ARBA00001974"/>
    </source>
</evidence>
<dbReference type="KEGG" id="ptan:CRYO30217_00060"/>
<evidence type="ECO:0000259" key="6">
    <source>
        <dbReference type="Pfam" id="PF00441"/>
    </source>
</evidence>
<comment type="cofactor">
    <cofactor evidence="1 5">
        <name>FAD</name>
        <dbReference type="ChEBI" id="CHEBI:57692"/>
    </cofactor>
</comment>
<evidence type="ECO:0000256" key="4">
    <source>
        <dbReference type="ARBA" id="ARBA00022827"/>
    </source>
</evidence>
<feature type="domain" description="Adaptive response protein AidB N-terminal" evidence="8">
    <location>
        <begin position="18"/>
        <end position="154"/>
    </location>
</feature>
<dbReference type="SUPFAM" id="SSF47203">
    <property type="entry name" value="Acyl-CoA dehydrogenase C-terminal domain-like"/>
    <property type="match status" value="1"/>
</dbReference>
<evidence type="ECO:0000256" key="5">
    <source>
        <dbReference type="RuleBase" id="RU362125"/>
    </source>
</evidence>
<dbReference type="Gene3D" id="6.10.250.600">
    <property type="match status" value="1"/>
</dbReference>
<dbReference type="InterPro" id="IPR009100">
    <property type="entry name" value="AcylCoA_DH/oxidase_NM_dom_sf"/>
</dbReference>
<name>A0A916JIW9_9FLAO</name>
<dbReference type="EMBL" id="OU015584">
    <property type="protein sequence ID" value="CAG5076312.1"/>
    <property type="molecule type" value="Genomic_DNA"/>
</dbReference>
<feature type="domain" description="Acyl-CoA dehydrogenase/oxidase C-terminal" evidence="6">
    <location>
        <begin position="292"/>
        <end position="444"/>
    </location>
</feature>
<keyword evidence="10" id="KW-1185">Reference proteome</keyword>
<dbReference type="InterPro" id="IPR041504">
    <property type="entry name" value="AidB_N"/>
</dbReference>
<evidence type="ECO:0000259" key="7">
    <source>
        <dbReference type="Pfam" id="PF02770"/>
    </source>
</evidence>
<dbReference type="AlphaFoldDB" id="A0A916JIW9"/>
<dbReference type="Gene3D" id="2.40.110.20">
    <property type="match status" value="1"/>
</dbReference>
<evidence type="ECO:0000256" key="3">
    <source>
        <dbReference type="ARBA" id="ARBA00022630"/>
    </source>
</evidence>
<accession>A0A916JIW9</accession>
<dbReference type="EC" id="1.3.8.13" evidence="9"/>